<sequence>MAELLISHGADPHVTNFEGRTALFPAVSLHHNALVAFLQQAGLTMDKRDNCDMTPAMHLSVHSNNILSPIDQEIEEWFDSKLLDSTLLRQLNKQFEDEVHDDVFDTEEELLEMSPDGMGPESTQNPFPRMDNALHSIGLSRQQLSSISFQTRGNVEPPNVFEPFNEIELVHRRKILDEKPFKPVLGRRFPTQN</sequence>
<dbReference type="EMBL" id="ML732782">
    <property type="protein sequence ID" value="KAB8275312.1"/>
    <property type="molecule type" value="Genomic_DNA"/>
</dbReference>
<reference evidence="1 2" key="1">
    <citation type="submission" date="2019-04" db="EMBL/GenBank/DDBJ databases">
        <title>Fungal friends and foes A comparative genomics study of 23 Aspergillus species from section Flavi.</title>
        <authorList>
            <consortium name="DOE Joint Genome Institute"/>
            <person name="Kjaerbolling I."/>
            <person name="Vesth T.C."/>
            <person name="Frisvad J.C."/>
            <person name="Nybo J.L."/>
            <person name="Theobald S."/>
            <person name="Kildgaard S."/>
            <person name="Petersen T.I."/>
            <person name="Kuo A."/>
            <person name="Sato A."/>
            <person name="Lyhne E.K."/>
            <person name="Kogle M.E."/>
            <person name="Wiebenga A."/>
            <person name="Kun R.S."/>
            <person name="Lubbers R.J."/>
            <person name="Makela M.R."/>
            <person name="Barry K."/>
            <person name="Chovatia M."/>
            <person name="Clum A."/>
            <person name="Daum C."/>
            <person name="Haridas S."/>
            <person name="He G."/>
            <person name="LaButti K."/>
            <person name="Lipzen A."/>
            <person name="Mondo S."/>
            <person name="Pangilinan J."/>
            <person name="Riley R."/>
            <person name="Salamov A."/>
            <person name="Simmons B.A."/>
            <person name="Magnuson J.K."/>
            <person name="Henrissat B."/>
            <person name="Mortensen U.H."/>
            <person name="Larsen T.O."/>
            <person name="De vries R.P."/>
            <person name="Grigoriev I.V."/>
            <person name="Machida M."/>
            <person name="Baker S.E."/>
            <person name="Andersen M.R."/>
        </authorList>
    </citation>
    <scope>NUCLEOTIDE SEQUENCE [LARGE SCALE GENOMIC DNA]</scope>
    <source>
        <strain evidence="1 2">CBS 117635</strain>
    </source>
</reference>
<protein>
    <recommendedName>
        <fullName evidence="3">Ankyrin repeat-containing domain protein</fullName>
    </recommendedName>
</protein>
<organism evidence="1 2">
    <name type="scientific">Aspergillus minisclerotigenes</name>
    <dbReference type="NCBI Taxonomy" id="656917"/>
    <lineage>
        <taxon>Eukaryota</taxon>
        <taxon>Fungi</taxon>
        <taxon>Dikarya</taxon>
        <taxon>Ascomycota</taxon>
        <taxon>Pezizomycotina</taxon>
        <taxon>Eurotiomycetes</taxon>
        <taxon>Eurotiomycetidae</taxon>
        <taxon>Eurotiales</taxon>
        <taxon>Aspergillaceae</taxon>
        <taxon>Aspergillus</taxon>
        <taxon>Aspergillus subgen. Circumdati</taxon>
    </lineage>
</organism>
<name>A0A5N6J8X4_9EURO</name>
<accession>A0A5N6J8X4</accession>
<dbReference type="Proteomes" id="UP000326289">
    <property type="component" value="Unassembled WGS sequence"/>
</dbReference>
<evidence type="ECO:0000313" key="2">
    <source>
        <dbReference type="Proteomes" id="UP000326289"/>
    </source>
</evidence>
<dbReference type="AlphaFoldDB" id="A0A5N6J8X4"/>
<gene>
    <name evidence="1" type="ORF">BDV30DRAFT_207771</name>
</gene>
<dbReference type="SUPFAM" id="SSF48403">
    <property type="entry name" value="Ankyrin repeat"/>
    <property type="match status" value="1"/>
</dbReference>
<dbReference type="Gene3D" id="1.25.40.20">
    <property type="entry name" value="Ankyrin repeat-containing domain"/>
    <property type="match status" value="1"/>
</dbReference>
<evidence type="ECO:0000313" key="1">
    <source>
        <dbReference type="EMBL" id="KAB8275312.1"/>
    </source>
</evidence>
<evidence type="ECO:0008006" key="3">
    <source>
        <dbReference type="Google" id="ProtNLM"/>
    </source>
</evidence>
<proteinExistence type="predicted"/>
<keyword evidence="2" id="KW-1185">Reference proteome</keyword>
<dbReference type="InterPro" id="IPR036770">
    <property type="entry name" value="Ankyrin_rpt-contain_sf"/>
</dbReference>